<evidence type="ECO:0000259" key="13">
    <source>
        <dbReference type="PROSITE" id="PS50089"/>
    </source>
</evidence>
<dbReference type="InterPro" id="IPR008974">
    <property type="entry name" value="TRAF-like"/>
</dbReference>
<keyword evidence="3" id="KW-1017">Isopeptide bond</keyword>
<evidence type="ECO:0000256" key="10">
    <source>
        <dbReference type="ARBA" id="ARBA00023054"/>
    </source>
</evidence>
<evidence type="ECO:0000259" key="14">
    <source>
        <dbReference type="PROSITE" id="PS50144"/>
    </source>
</evidence>
<keyword evidence="6" id="KW-0677">Repeat</keyword>
<name>A0AAD9QH92_ACRCE</name>
<dbReference type="PROSITE" id="PS50089">
    <property type="entry name" value="ZF_RING_2"/>
    <property type="match status" value="1"/>
</dbReference>
<dbReference type="Proteomes" id="UP001249851">
    <property type="component" value="Unassembled WGS sequence"/>
</dbReference>
<reference evidence="16" key="1">
    <citation type="journal article" date="2023" name="G3 (Bethesda)">
        <title>Whole genome assembly and annotation of the endangered Caribbean coral Acropora cervicornis.</title>
        <authorList>
            <person name="Selwyn J.D."/>
            <person name="Vollmer S.V."/>
        </authorList>
    </citation>
    <scope>NUCLEOTIDE SEQUENCE</scope>
    <source>
        <strain evidence="16">K2</strain>
    </source>
</reference>
<dbReference type="Pfam" id="PF00097">
    <property type="entry name" value="zf-C3HC4"/>
    <property type="match status" value="1"/>
</dbReference>
<dbReference type="SUPFAM" id="SSF49599">
    <property type="entry name" value="TRAF domain-like"/>
    <property type="match status" value="3"/>
</dbReference>
<dbReference type="PANTHER" id="PTHR10131">
    <property type="entry name" value="TNF RECEPTOR ASSOCIATED FACTOR"/>
    <property type="match status" value="1"/>
</dbReference>
<accession>A0AAD9QH92</accession>
<dbReference type="GO" id="GO:0043122">
    <property type="term" value="P:regulation of canonical NF-kappaB signal transduction"/>
    <property type="evidence" value="ECO:0007669"/>
    <property type="project" value="TreeGrafter"/>
</dbReference>
<evidence type="ECO:0000256" key="2">
    <source>
        <dbReference type="ARBA" id="ARBA00022490"/>
    </source>
</evidence>
<dbReference type="GO" id="GO:0005164">
    <property type="term" value="F:tumor necrosis factor receptor binding"/>
    <property type="evidence" value="ECO:0007669"/>
    <property type="project" value="TreeGrafter"/>
</dbReference>
<dbReference type="SUPFAM" id="SSF57850">
    <property type="entry name" value="RING/U-box"/>
    <property type="match status" value="1"/>
</dbReference>
<dbReference type="PROSITE" id="PS00518">
    <property type="entry name" value="ZF_RING_1"/>
    <property type="match status" value="1"/>
</dbReference>
<keyword evidence="16" id="KW-0675">Receptor</keyword>
<evidence type="ECO:0000256" key="6">
    <source>
        <dbReference type="ARBA" id="ARBA00022737"/>
    </source>
</evidence>
<evidence type="ECO:0000256" key="7">
    <source>
        <dbReference type="ARBA" id="ARBA00022771"/>
    </source>
</evidence>
<keyword evidence="8 11" id="KW-0862">Zinc</keyword>
<dbReference type="GO" id="GO:0005737">
    <property type="term" value="C:cytoplasm"/>
    <property type="evidence" value="ECO:0007669"/>
    <property type="project" value="UniProtKB-SubCell"/>
</dbReference>
<dbReference type="PROSITE" id="PS50145">
    <property type="entry name" value="ZF_TRAF"/>
    <property type="match status" value="2"/>
</dbReference>
<keyword evidence="2" id="KW-0963">Cytoplasm</keyword>
<proteinExistence type="predicted"/>
<keyword evidence="7 11" id="KW-0863">Zinc-finger</keyword>
<dbReference type="PROSITE" id="PS50144">
    <property type="entry name" value="MATH"/>
    <property type="match status" value="1"/>
</dbReference>
<dbReference type="InterPro" id="IPR017907">
    <property type="entry name" value="Znf_RING_CS"/>
</dbReference>
<dbReference type="GO" id="GO:0009898">
    <property type="term" value="C:cytoplasmic side of plasma membrane"/>
    <property type="evidence" value="ECO:0007669"/>
    <property type="project" value="TreeGrafter"/>
</dbReference>
<dbReference type="SUPFAM" id="SSF57997">
    <property type="entry name" value="Tropomyosin"/>
    <property type="match status" value="1"/>
</dbReference>
<evidence type="ECO:0000256" key="9">
    <source>
        <dbReference type="ARBA" id="ARBA00022843"/>
    </source>
</evidence>
<keyword evidence="10 12" id="KW-0175">Coiled coil</keyword>
<evidence type="ECO:0000256" key="5">
    <source>
        <dbReference type="ARBA" id="ARBA00022723"/>
    </source>
</evidence>
<gene>
    <name evidence="16" type="ORF">P5673_016031</name>
</gene>
<evidence type="ECO:0000256" key="4">
    <source>
        <dbReference type="ARBA" id="ARBA00022703"/>
    </source>
</evidence>
<dbReference type="AlphaFoldDB" id="A0AAD9QH92"/>
<feature type="domain" description="TRAF-type" evidence="15">
    <location>
        <begin position="121"/>
        <end position="156"/>
    </location>
</feature>
<dbReference type="InterPro" id="IPR018957">
    <property type="entry name" value="Znf_C3HC4_RING-type"/>
</dbReference>
<evidence type="ECO:0000256" key="8">
    <source>
        <dbReference type="ARBA" id="ARBA00022833"/>
    </source>
</evidence>
<dbReference type="GO" id="GO:0006915">
    <property type="term" value="P:apoptotic process"/>
    <property type="evidence" value="ECO:0007669"/>
    <property type="project" value="UniProtKB-KW"/>
</dbReference>
<dbReference type="InterPro" id="IPR013083">
    <property type="entry name" value="Znf_RING/FYVE/PHD"/>
</dbReference>
<comment type="subcellular location">
    <subcellularLocation>
        <location evidence="1">Cytoplasm</location>
    </subcellularLocation>
</comment>
<reference evidence="16" key="2">
    <citation type="journal article" date="2023" name="Science">
        <title>Genomic signatures of disease resistance in endangered staghorn corals.</title>
        <authorList>
            <person name="Vollmer S.V."/>
            <person name="Selwyn J.D."/>
            <person name="Despard B.A."/>
            <person name="Roesel C.L."/>
        </authorList>
    </citation>
    <scope>NUCLEOTIDE SEQUENCE</scope>
    <source>
        <strain evidence="16">K2</strain>
    </source>
</reference>
<evidence type="ECO:0000256" key="12">
    <source>
        <dbReference type="SAM" id="Coils"/>
    </source>
</evidence>
<dbReference type="InterPro" id="IPR012227">
    <property type="entry name" value="TNF_rcpt-assoc_TRAF_met"/>
</dbReference>
<feature type="zinc finger region" description="TRAF-type" evidence="11">
    <location>
        <begin position="121"/>
        <end position="156"/>
    </location>
</feature>
<evidence type="ECO:0000256" key="3">
    <source>
        <dbReference type="ARBA" id="ARBA00022499"/>
    </source>
</evidence>
<dbReference type="InterPro" id="IPR001293">
    <property type="entry name" value="Znf_TRAF"/>
</dbReference>
<feature type="coiled-coil region" evidence="12">
    <location>
        <begin position="234"/>
        <end position="347"/>
    </location>
</feature>
<sequence length="558" mass="64607">MDLQVVYDWWYCLNMISKTKKRQHAMANFILEPDERLICPICKTVFKEPWQTSCGHRFCKLCLESLLRETSMRCPVDGHQISQDESFRDKCCEREVLDLQCRCQYHGKNCNWMGEFRNFKAHEASCQYGNAQCPACGETMERRKLEEHALNDCSKRADHLDFCRKLPETCPLLCGKEAIPRDMLDDHLTMECPQAEVRCPFSIHGCEFKGKKESIDDHLRKNIMVHVEKMNQSTAENQRKHAKVEEKMTSLEKENNTLEQQLQNQSEELVMAKINIQTQQTKISLIERSMEGQKNDLAKLRRDLDAIECEGGGAIVSSLIEEILTTVREHEERVTNLQSELVRIKEMRLSSSDTETRLRSFSDNHSVCERHFERNEHQLALHEIQLSEQNLQIQKLESTSYNGVYIWKIDQYGRRFQEARSGKTVSLYCAPFYVGRFGYKVCARLYPNGDGMGKGTHVSVFFVIMRGEHDALLPWPFTQKVHFRIIDQDRIRDASDAFRPNADSSSFKKPRSDMNIASGCPTLLSHADLQRGGYVKNDTMFVGINVDMETLQGDLWTT</sequence>
<feature type="domain" description="RING-type" evidence="13">
    <location>
        <begin position="39"/>
        <end position="77"/>
    </location>
</feature>
<dbReference type="Gene3D" id="2.60.210.10">
    <property type="entry name" value="Apoptosis, Tumor Necrosis Factor Receptor Associated Protein 2, Chain A"/>
    <property type="match status" value="1"/>
</dbReference>
<dbReference type="InterPro" id="IPR049342">
    <property type="entry name" value="TRAF1-6_MATH_dom"/>
</dbReference>
<feature type="zinc finger region" description="TRAF-type" evidence="11">
    <location>
        <begin position="159"/>
        <end position="215"/>
    </location>
</feature>
<evidence type="ECO:0000259" key="15">
    <source>
        <dbReference type="PROSITE" id="PS50145"/>
    </source>
</evidence>
<dbReference type="SMART" id="SM00061">
    <property type="entry name" value="MATH"/>
    <property type="match status" value="1"/>
</dbReference>
<dbReference type="InterPro" id="IPR002083">
    <property type="entry name" value="MATH/TRAF_dom"/>
</dbReference>
<dbReference type="Pfam" id="PF02176">
    <property type="entry name" value="zf-TRAF"/>
    <property type="match status" value="1"/>
</dbReference>
<comment type="caution">
    <text evidence="16">The sequence shown here is derived from an EMBL/GenBank/DDBJ whole genome shotgun (WGS) entry which is preliminary data.</text>
</comment>
<organism evidence="16 17">
    <name type="scientific">Acropora cervicornis</name>
    <name type="common">Staghorn coral</name>
    <dbReference type="NCBI Taxonomy" id="6130"/>
    <lineage>
        <taxon>Eukaryota</taxon>
        <taxon>Metazoa</taxon>
        <taxon>Cnidaria</taxon>
        <taxon>Anthozoa</taxon>
        <taxon>Hexacorallia</taxon>
        <taxon>Scleractinia</taxon>
        <taxon>Astrocoeniina</taxon>
        <taxon>Acroporidae</taxon>
        <taxon>Acropora</taxon>
    </lineage>
</organism>
<keyword evidence="17" id="KW-1185">Reference proteome</keyword>
<dbReference type="EMBL" id="JARQWQ010000034">
    <property type="protein sequence ID" value="KAK2560916.1"/>
    <property type="molecule type" value="Genomic_DNA"/>
</dbReference>
<feature type="domain" description="TRAF-type" evidence="15">
    <location>
        <begin position="159"/>
        <end position="215"/>
    </location>
</feature>
<dbReference type="Gene3D" id="3.30.40.10">
    <property type="entry name" value="Zinc/RING finger domain, C3HC4 (zinc finger)"/>
    <property type="match status" value="3"/>
</dbReference>
<dbReference type="InterPro" id="IPR001841">
    <property type="entry name" value="Znf_RING"/>
</dbReference>
<keyword evidence="4" id="KW-0053">Apoptosis</keyword>
<keyword evidence="5 11" id="KW-0479">Metal-binding</keyword>
<dbReference type="GO" id="GO:0042981">
    <property type="term" value="P:regulation of apoptotic process"/>
    <property type="evidence" value="ECO:0007669"/>
    <property type="project" value="InterPro"/>
</dbReference>
<dbReference type="Pfam" id="PF21355">
    <property type="entry name" value="TRAF-mep_MATH"/>
    <property type="match status" value="1"/>
</dbReference>
<dbReference type="GO" id="GO:0008270">
    <property type="term" value="F:zinc ion binding"/>
    <property type="evidence" value="ECO:0007669"/>
    <property type="project" value="UniProtKB-KW"/>
</dbReference>
<evidence type="ECO:0000313" key="16">
    <source>
        <dbReference type="EMBL" id="KAK2560916.1"/>
    </source>
</evidence>
<dbReference type="GO" id="GO:0007165">
    <property type="term" value="P:signal transduction"/>
    <property type="evidence" value="ECO:0007669"/>
    <property type="project" value="InterPro"/>
</dbReference>
<evidence type="ECO:0000256" key="1">
    <source>
        <dbReference type="ARBA" id="ARBA00004496"/>
    </source>
</evidence>
<evidence type="ECO:0000313" key="17">
    <source>
        <dbReference type="Proteomes" id="UP001249851"/>
    </source>
</evidence>
<dbReference type="PIRSF" id="PIRSF015614">
    <property type="entry name" value="TRAF"/>
    <property type="match status" value="1"/>
</dbReference>
<protein>
    <submittedName>
        <fullName evidence="16">TNF receptor-associated factor 3</fullName>
    </submittedName>
</protein>
<feature type="domain" description="MATH" evidence="14">
    <location>
        <begin position="402"/>
        <end position="546"/>
    </location>
</feature>
<dbReference type="FunFam" id="2.60.210.10:FF:000001">
    <property type="entry name" value="TNF receptor-associated factor"/>
    <property type="match status" value="1"/>
</dbReference>
<evidence type="ECO:0000256" key="11">
    <source>
        <dbReference type="PROSITE-ProRule" id="PRU00207"/>
    </source>
</evidence>
<keyword evidence="9" id="KW-0832">Ubl conjugation</keyword>
<dbReference type="PANTHER" id="PTHR10131:SF153">
    <property type="entry name" value="RING-TYPE DOMAIN-CONTAINING PROTEIN"/>
    <property type="match status" value="1"/>
</dbReference>
<dbReference type="SMART" id="SM00184">
    <property type="entry name" value="RING"/>
    <property type="match status" value="1"/>
</dbReference>